<keyword evidence="7" id="KW-0720">Serine protease</keyword>
<name>A0A2W2B4Q0_9ACTN</name>
<evidence type="ECO:0000256" key="6">
    <source>
        <dbReference type="ARBA" id="ARBA00023157"/>
    </source>
</evidence>
<dbReference type="PROSITE" id="PS50847">
    <property type="entry name" value="GRAM_POS_ANCHORING"/>
    <property type="match status" value="1"/>
</dbReference>
<keyword evidence="7" id="KW-0645">Protease</keyword>
<evidence type="ECO:0000259" key="12">
    <source>
        <dbReference type="PROSITE" id="PS50847"/>
    </source>
</evidence>
<comment type="caution">
    <text evidence="13">The sequence shown here is derived from an EMBL/GenBank/DDBJ whole genome shotgun (WGS) entry which is preliminary data.</text>
</comment>
<dbReference type="CDD" id="cd00190">
    <property type="entry name" value="Tryp_SPc"/>
    <property type="match status" value="1"/>
</dbReference>
<gene>
    <name evidence="13" type="ORF">C1I92_28605</name>
</gene>
<feature type="region of interest" description="Disordered" evidence="8">
    <location>
        <begin position="392"/>
        <end position="433"/>
    </location>
</feature>
<dbReference type="Pfam" id="PF00089">
    <property type="entry name" value="Trypsin"/>
    <property type="match status" value="1"/>
</dbReference>
<keyword evidence="14" id="KW-1185">Reference proteome</keyword>
<dbReference type="PROSITE" id="PS00135">
    <property type="entry name" value="TRYPSIN_SER"/>
    <property type="match status" value="1"/>
</dbReference>
<evidence type="ECO:0000256" key="1">
    <source>
        <dbReference type="ARBA" id="ARBA00007664"/>
    </source>
</evidence>
<keyword evidence="9" id="KW-0812">Transmembrane</keyword>
<keyword evidence="9" id="KW-0472">Membrane</keyword>
<evidence type="ECO:0000259" key="11">
    <source>
        <dbReference type="PROSITE" id="PS50240"/>
    </source>
</evidence>
<keyword evidence="9" id="KW-1133">Transmembrane helix</keyword>
<evidence type="ECO:0000256" key="2">
    <source>
        <dbReference type="ARBA" id="ARBA00022512"/>
    </source>
</evidence>
<keyword evidence="3" id="KW-0964">Secreted</keyword>
<dbReference type="Gene3D" id="2.60.40.3440">
    <property type="match status" value="1"/>
</dbReference>
<dbReference type="InterPro" id="IPR043504">
    <property type="entry name" value="Peptidase_S1_PA_chymotrypsin"/>
</dbReference>
<proteinExistence type="inferred from homology"/>
<dbReference type="FunFam" id="2.40.10.10:FF:000002">
    <property type="entry name" value="Transmembrane protease serine"/>
    <property type="match status" value="1"/>
</dbReference>
<evidence type="ECO:0000256" key="4">
    <source>
        <dbReference type="ARBA" id="ARBA00022729"/>
    </source>
</evidence>
<dbReference type="PRINTS" id="PR00722">
    <property type="entry name" value="CHYMOTRYPSIN"/>
</dbReference>
<protein>
    <recommendedName>
        <fullName evidence="15">Peptidase S1 domain-containing protein</fullName>
    </recommendedName>
</protein>
<dbReference type="InterPro" id="IPR001314">
    <property type="entry name" value="Peptidase_S1A"/>
</dbReference>
<evidence type="ECO:0000256" key="10">
    <source>
        <dbReference type="SAM" id="SignalP"/>
    </source>
</evidence>
<dbReference type="Pfam" id="PF17963">
    <property type="entry name" value="Big_9"/>
    <property type="match status" value="1"/>
</dbReference>
<keyword evidence="6" id="KW-1015">Disulfide bond</keyword>
<dbReference type="GO" id="GO:0004252">
    <property type="term" value="F:serine-type endopeptidase activity"/>
    <property type="evidence" value="ECO:0007669"/>
    <property type="project" value="InterPro"/>
</dbReference>
<keyword evidence="5" id="KW-0572">Peptidoglycan-anchor</keyword>
<evidence type="ECO:0000256" key="8">
    <source>
        <dbReference type="SAM" id="MobiDB-lite"/>
    </source>
</evidence>
<sequence>MGDRVTTFRARVRVAGSLAAALITGATLISAAGTAAATEEIPQESLIVQSQSDKLEVEPKIVGGQDADEGEYPFIAYLTIETAEGTFACGGSLYAPDTILTAAHCVDGTGPADNITAHFGSVDLASPDIVTYQSEYVYSGNISGIPNDWALVKLSTEVEGIDPIDVVTDDALDGGTAVGDEEAPAFTVIGWGDLEDGAGEGSQFLQEVRVPAVSDEDCAAAYGEEFTADAELCGGDIENGGVDSCQGDSGGPLLANTGTVDAPEYTQVGVVSWGNGCAQPGFPGIYTQLSNFSGAIADVSSGANTPAEVADVTIETTAGTPVEITLTADDAEGDDVSFKVSEPGNGTLTTDDDTLTTLVYTPAEGFVGEDSFLYLANDGATDGIPATVTVTVTEAEEPTPTPTATPTDDPGDEDGGDETGGDGDELPDTGSGSTATMIGLALLLAAGGAGVAFAARRRATV</sequence>
<reference evidence="13 14" key="1">
    <citation type="submission" date="2018-01" db="EMBL/GenBank/DDBJ databases">
        <title>Draft genome sequence of Jiangella sp. GTF31.</title>
        <authorList>
            <person name="Sahin N."/>
            <person name="Ay H."/>
            <person name="Saygin H."/>
        </authorList>
    </citation>
    <scope>NUCLEOTIDE SEQUENCE [LARGE SCALE GENOMIC DNA]</scope>
    <source>
        <strain evidence="13 14">GTF31</strain>
    </source>
</reference>
<evidence type="ECO:0000256" key="7">
    <source>
        <dbReference type="RuleBase" id="RU363034"/>
    </source>
</evidence>
<evidence type="ECO:0000256" key="5">
    <source>
        <dbReference type="ARBA" id="ARBA00023088"/>
    </source>
</evidence>
<dbReference type="InterPro" id="IPR018114">
    <property type="entry name" value="TRYPSIN_HIS"/>
</dbReference>
<feature type="chain" id="PRO_5039091171" description="Peptidase S1 domain-containing protein" evidence="10">
    <location>
        <begin position="32"/>
        <end position="461"/>
    </location>
</feature>
<dbReference type="Proteomes" id="UP000248764">
    <property type="component" value="Unassembled WGS sequence"/>
</dbReference>
<dbReference type="Gene3D" id="2.40.10.10">
    <property type="entry name" value="Trypsin-like serine proteases"/>
    <property type="match status" value="2"/>
</dbReference>
<dbReference type="PROSITE" id="PS50240">
    <property type="entry name" value="TRYPSIN_DOM"/>
    <property type="match status" value="1"/>
</dbReference>
<accession>A0A2W2B4Q0</accession>
<dbReference type="SMART" id="SM00020">
    <property type="entry name" value="Tryp_SPc"/>
    <property type="match status" value="1"/>
</dbReference>
<evidence type="ECO:0000256" key="3">
    <source>
        <dbReference type="ARBA" id="ARBA00022525"/>
    </source>
</evidence>
<keyword evidence="2" id="KW-0134">Cell wall</keyword>
<keyword evidence="4 10" id="KW-0732">Signal</keyword>
<feature type="domain" description="Peptidase S1" evidence="11">
    <location>
        <begin position="61"/>
        <end position="301"/>
    </location>
</feature>
<dbReference type="NCBIfam" id="TIGR01167">
    <property type="entry name" value="LPXTG_anchor"/>
    <property type="match status" value="1"/>
</dbReference>
<dbReference type="AlphaFoldDB" id="A0A2W2B4Q0"/>
<dbReference type="PROSITE" id="PS00134">
    <property type="entry name" value="TRYPSIN_HIS"/>
    <property type="match status" value="1"/>
</dbReference>
<dbReference type="PANTHER" id="PTHR24276">
    <property type="entry name" value="POLYSERASE-RELATED"/>
    <property type="match status" value="1"/>
</dbReference>
<feature type="compositionally biased region" description="Acidic residues" evidence="8">
    <location>
        <begin position="409"/>
        <end position="427"/>
    </location>
</feature>
<dbReference type="InterPro" id="IPR033116">
    <property type="entry name" value="TRYPSIN_SER"/>
</dbReference>
<evidence type="ECO:0000313" key="13">
    <source>
        <dbReference type="EMBL" id="PZF79950.1"/>
    </source>
</evidence>
<feature type="signal peptide" evidence="10">
    <location>
        <begin position="1"/>
        <end position="31"/>
    </location>
</feature>
<dbReference type="InterPro" id="IPR050430">
    <property type="entry name" value="Peptidase_S1"/>
</dbReference>
<dbReference type="InterPro" id="IPR019931">
    <property type="entry name" value="LPXTG_anchor"/>
</dbReference>
<feature type="domain" description="Gram-positive cocci surface proteins LPxTG" evidence="12">
    <location>
        <begin position="426"/>
        <end position="461"/>
    </location>
</feature>
<evidence type="ECO:0000313" key="14">
    <source>
        <dbReference type="Proteomes" id="UP000248764"/>
    </source>
</evidence>
<comment type="similarity">
    <text evidence="1">Belongs to the peptidase S1 family.</text>
</comment>
<dbReference type="InterPro" id="IPR001254">
    <property type="entry name" value="Trypsin_dom"/>
</dbReference>
<dbReference type="EMBL" id="POTW01000108">
    <property type="protein sequence ID" value="PZF79950.1"/>
    <property type="molecule type" value="Genomic_DNA"/>
</dbReference>
<evidence type="ECO:0000256" key="9">
    <source>
        <dbReference type="SAM" id="Phobius"/>
    </source>
</evidence>
<dbReference type="GO" id="GO:0006508">
    <property type="term" value="P:proteolysis"/>
    <property type="evidence" value="ECO:0007669"/>
    <property type="project" value="UniProtKB-KW"/>
</dbReference>
<evidence type="ECO:0008006" key="15">
    <source>
        <dbReference type="Google" id="ProtNLM"/>
    </source>
</evidence>
<keyword evidence="7" id="KW-0378">Hydrolase</keyword>
<dbReference type="Pfam" id="PF00746">
    <property type="entry name" value="Gram_pos_anchor"/>
    <property type="match status" value="1"/>
</dbReference>
<organism evidence="13 14">
    <name type="scientific">Jiangella anatolica</name>
    <dbReference type="NCBI Taxonomy" id="2670374"/>
    <lineage>
        <taxon>Bacteria</taxon>
        <taxon>Bacillati</taxon>
        <taxon>Actinomycetota</taxon>
        <taxon>Actinomycetes</taxon>
        <taxon>Jiangellales</taxon>
        <taxon>Jiangellaceae</taxon>
        <taxon>Jiangella</taxon>
    </lineage>
</organism>
<feature type="transmembrane region" description="Helical" evidence="9">
    <location>
        <begin position="435"/>
        <end position="455"/>
    </location>
</feature>
<dbReference type="SUPFAM" id="SSF50494">
    <property type="entry name" value="Trypsin-like serine proteases"/>
    <property type="match status" value="1"/>
</dbReference>
<dbReference type="PANTHER" id="PTHR24276:SF91">
    <property type="entry name" value="AT26814P-RELATED"/>
    <property type="match status" value="1"/>
</dbReference>
<dbReference type="InterPro" id="IPR009003">
    <property type="entry name" value="Peptidase_S1_PA"/>
</dbReference>